<dbReference type="PANTHER" id="PTHR46213:SF13">
    <property type="entry name" value="DEMETER-LIKE PROTEIN 2-RELATED"/>
    <property type="match status" value="1"/>
</dbReference>
<dbReference type="SMART" id="SM00525">
    <property type="entry name" value="FES"/>
    <property type="match status" value="1"/>
</dbReference>
<dbReference type="SUPFAM" id="SSF48150">
    <property type="entry name" value="DNA-glycosylase"/>
    <property type="match status" value="1"/>
</dbReference>
<reference evidence="7 8" key="1">
    <citation type="journal article" date="2018" name="Mol. Plant">
        <title>The genome of Artemisia annua provides insight into the evolution of Asteraceae family and artemisinin biosynthesis.</title>
        <authorList>
            <person name="Shen Q."/>
            <person name="Zhang L."/>
            <person name="Liao Z."/>
            <person name="Wang S."/>
            <person name="Yan T."/>
            <person name="Shi P."/>
            <person name="Liu M."/>
            <person name="Fu X."/>
            <person name="Pan Q."/>
            <person name="Wang Y."/>
            <person name="Lv Z."/>
            <person name="Lu X."/>
            <person name="Zhang F."/>
            <person name="Jiang W."/>
            <person name="Ma Y."/>
            <person name="Chen M."/>
            <person name="Hao X."/>
            <person name="Li L."/>
            <person name="Tang Y."/>
            <person name="Lv G."/>
            <person name="Zhou Y."/>
            <person name="Sun X."/>
            <person name="Brodelius P.E."/>
            <person name="Rose J.K.C."/>
            <person name="Tang K."/>
        </authorList>
    </citation>
    <scope>NUCLEOTIDE SEQUENCE [LARGE SCALE GENOMIC DNA]</scope>
    <source>
        <strain evidence="8">cv. Huhao1</strain>
        <tissue evidence="7">Leaf</tissue>
    </source>
</reference>
<comment type="caution">
    <text evidence="7">The sequence shown here is derived from an EMBL/GenBank/DDBJ whole genome shotgun (WGS) entry which is preliminary data.</text>
</comment>
<dbReference type="PANTHER" id="PTHR46213">
    <property type="entry name" value="TRANSCRIPTIONAL ACTIVATOR DEMETER"/>
    <property type="match status" value="1"/>
</dbReference>
<dbReference type="InterPro" id="IPR023170">
    <property type="entry name" value="HhH_base_excis_C"/>
</dbReference>
<dbReference type="EMBL" id="PKPP01010514">
    <property type="protein sequence ID" value="PWA45967.1"/>
    <property type="molecule type" value="Genomic_DNA"/>
</dbReference>
<dbReference type="OrthoDB" id="5607at2759"/>
<keyword evidence="3" id="KW-0408">Iron</keyword>
<feature type="compositionally biased region" description="Basic and acidic residues" evidence="5">
    <location>
        <begin position="153"/>
        <end position="166"/>
    </location>
</feature>
<feature type="compositionally biased region" description="Basic residues" evidence="5">
    <location>
        <begin position="193"/>
        <end position="205"/>
    </location>
</feature>
<feature type="region of interest" description="Disordered" evidence="5">
    <location>
        <begin position="1"/>
        <end position="27"/>
    </location>
</feature>
<keyword evidence="8" id="KW-1185">Reference proteome</keyword>
<evidence type="ECO:0000256" key="5">
    <source>
        <dbReference type="SAM" id="MobiDB-lite"/>
    </source>
</evidence>
<feature type="compositionally biased region" description="Basic and acidic residues" evidence="5">
    <location>
        <begin position="243"/>
        <end position="254"/>
    </location>
</feature>
<sequence length="1540" mass="174729">MESGVSMERDGNWIPLTPGKPISGMSDDNCESMLTSKQGAEKENINEKFPFMGAFDTMVNTETIPATPAKPIPGRSRQSCETVLISEQVIEKENISGELPCMLNETCELTADINDGHESVSGVTGKDFTSTAATQYDASSVQEEAVKIPTSECDGKKAHSGDESPVDKGSIPTPSKTKESRKRHNDGIDMNKKAKQKPRMKKHRPKVYDESKPKKPPKAQTPKRSIPKPRPPKTPKPATPNRVQEKKKNSDKNKSSCMQSSTTCGFGDVARDIEEASTASIITADSCKRSLNFDDHIAKESNLVSKSHEEPHHIAKESNLVSKSHEEPPRLEIFVGDFYNFGKIVTSKRNTPRRSRFLKKSLEASEDLLGDISATRNQDQADGNGRKYIHVYQRRKKINLNATSLTPALKVYRRMIKENKCLQFSKRCGPVFPKLYKKQRSLRKRMKIHRWCDKADDVGKSSVRRSIRKPVPINRKTIQNAVNKPIVKKKVVKPNIYTEEWLRRVFSPPRRIRSVIRYREVIGDLNSNQTMPYDDDDFLYCHEENFLQIPECLPLQEVPALRIESFTSIYSDFLRVDNLKWFGLRELREVPVIQSRSLVPDNEETSDTDEAGLISVDKETIEILTRKLASLDIDYRCKELMVLENNVSGALVKRAYKKRKFTPKVDLDNESLRVWTLLMENDGSEPVEEMDEQREEWWETQRNIFRGRVDSFIAKMHLIQGNRRFSPWKGSVTDSVVGVYLTQNTNDHLSSSAFMCVAARYPRKIRTKELTFQDEFTASQESVASNTKIYEGFSKNNEIEQDLDLCISLPDVSHASQTTDPMQDKPCVNEFATSQESVASNTKVDEGFSKNNEIEQYLDLCPSCPDVSDASQTTDLVQEKLCVNEDSNTFRKHLEVEEGDYLKQFCGSPLNESRVDEEEQKTDSFEFPCSHEPSVTTFDLNVSFCETSESEFIGQIKSTPEEPKVVTPICTLQSEVAIEGVNNHQSLRDMPLETKSTGKKKNRVEENQEPQIDWEELRKSYCEIGEKEVNENHMDTVDWDAVRLGTREELAKTIVERGMSNILAGRIKDFLDRMHKEHGSHDLEWLRDIPPDKAKEFLLSIQGIGLKSVECIRLLTLHHLAFPVDTNVGRVATRLGWVPLQPLPGIPIHLLNAYPNVDTIQKYLFPRLCTLDQKTLYELHYQLITFGKVFCTKRDPNCNACPMRAECRHYASAFASRRLAISGSKESSTVTTIIPAANEQSHSMYATPPSMHFDQEVNNSGSTYYSQTCEPIIEVPPSPEPEAEETLPIVGDIEDLFCEPDDDEEIPIIRLNTDEFKETLKETIDTDNINLPEADMSRALVSSSAKEAPDMHMPKKFVVKLRTMHIVFELPDFHPCLAGFEARENDDPTPYLLAVTFPGEIRPSLEYTRNRVCISDDNQEGTVKATVLIPCRTATRGSFPLNGTYFQVNEVFADDETSHVPLDVPRSQLRNLEIRELGCGLSATSIFKALSTGAIQRLFWKGSICVRGFNRKTRKPRPLHRSFHITTAAIAAENRKFRKL</sequence>
<dbReference type="Gene3D" id="1.10.1670.10">
    <property type="entry name" value="Helix-hairpin-Helix base-excision DNA repair enzymes (C-terminal)"/>
    <property type="match status" value="1"/>
</dbReference>
<evidence type="ECO:0000256" key="4">
    <source>
        <dbReference type="ARBA" id="ARBA00023014"/>
    </source>
</evidence>
<evidence type="ECO:0000259" key="6">
    <source>
        <dbReference type="Pfam" id="PF15628"/>
    </source>
</evidence>
<comment type="cofactor">
    <cofactor evidence="1">
        <name>[4Fe-4S] cluster</name>
        <dbReference type="ChEBI" id="CHEBI:49883"/>
    </cofactor>
</comment>
<keyword evidence="2" id="KW-0479">Metal-binding</keyword>
<dbReference type="GO" id="GO:0019104">
    <property type="term" value="F:DNA N-glycosylase activity"/>
    <property type="evidence" value="ECO:0007669"/>
    <property type="project" value="InterPro"/>
</dbReference>
<proteinExistence type="predicted"/>
<dbReference type="InterPro" id="IPR003651">
    <property type="entry name" value="Endonuclease3_FeS-loop_motif"/>
</dbReference>
<dbReference type="GO" id="GO:0006281">
    <property type="term" value="P:DNA repair"/>
    <property type="evidence" value="ECO:0007669"/>
    <property type="project" value="InterPro"/>
</dbReference>
<protein>
    <submittedName>
        <fullName evidence="7">DNA glycosylase</fullName>
    </submittedName>
</protein>
<evidence type="ECO:0000256" key="3">
    <source>
        <dbReference type="ARBA" id="ARBA00023004"/>
    </source>
</evidence>
<dbReference type="GO" id="GO:0035514">
    <property type="term" value="F:DNA demethylase activity"/>
    <property type="evidence" value="ECO:0007669"/>
    <property type="project" value="InterPro"/>
</dbReference>
<dbReference type="Proteomes" id="UP000245207">
    <property type="component" value="Unassembled WGS sequence"/>
</dbReference>
<gene>
    <name evidence="7" type="ORF">CTI12_AA512990</name>
</gene>
<name>A0A2U1LAE2_ARTAN</name>
<evidence type="ECO:0000256" key="1">
    <source>
        <dbReference type="ARBA" id="ARBA00001966"/>
    </source>
</evidence>
<feature type="domain" description="Demeter RRM-fold" evidence="6">
    <location>
        <begin position="1426"/>
        <end position="1525"/>
    </location>
</feature>
<evidence type="ECO:0000313" key="7">
    <source>
        <dbReference type="EMBL" id="PWA45967.1"/>
    </source>
</evidence>
<dbReference type="GO" id="GO:0051539">
    <property type="term" value="F:4 iron, 4 sulfur cluster binding"/>
    <property type="evidence" value="ECO:0007669"/>
    <property type="project" value="InterPro"/>
</dbReference>
<organism evidence="7 8">
    <name type="scientific">Artemisia annua</name>
    <name type="common">Sweet wormwood</name>
    <dbReference type="NCBI Taxonomy" id="35608"/>
    <lineage>
        <taxon>Eukaryota</taxon>
        <taxon>Viridiplantae</taxon>
        <taxon>Streptophyta</taxon>
        <taxon>Embryophyta</taxon>
        <taxon>Tracheophyta</taxon>
        <taxon>Spermatophyta</taxon>
        <taxon>Magnoliopsida</taxon>
        <taxon>eudicotyledons</taxon>
        <taxon>Gunneridae</taxon>
        <taxon>Pentapetalae</taxon>
        <taxon>asterids</taxon>
        <taxon>campanulids</taxon>
        <taxon>Asterales</taxon>
        <taxon>Asteraceae</taxon>
        <taxon>Asteroideae</taxon>
        <taxon>Anthemideae</taxon>
        <taxon>Artemisiinae</taxon>
        <taxon>Artemisia</taxon>
    </lineage>
</organism>
<feature type="region of interest" description="Disordered" evidence="5">
    <location>
        <begin position="135"/>
        <end position="265"/>
    </location>
</feature>
<dbReference type="Pfam" id="PF15628">
    <property type="entry name" value="RRM_DME"/>
    <property type="match status" value="1"/>
</dbReference>
<keyword evidence="4" id="KW-0411">Iron-sulfur</keyword>
<evidence type="ECO:0000313" key="8">
    <source>
        <dbReference type="Proteomes" id="UP000245207"/>
    </source>
</evidence>
<dbReference type="InterPro" id="IPR028925">
    <property type="entry name" value="RRM_DME"/>
</dbReference>
<evidence type="ECO:0000256" key="2">
    <source>
        <dbReference type="ARBA" id="ARBA00022723"/>
    </source>
</evidence>
<dbReference type="GO" id="GO:0046872">
    <property type="term" value="F:metal ion binding"/>
    <property type="evidence" value="ECO:0007669"/>
    <property type="project" value="UniProtKB-KW"/>
</dbReference>
<dbReference type="GO" id="GO:0141166">
    <property type="term" value="P:chromosomal 5-methylcytosine DNA demethylation pathway"/>
    <property type="evidence" value="ECO:0007669"/>
    <property type="project" value="InterPro"/>
</dbReference>
<dbReference type="InterPro" id="IPR044811">
    <property type="entry name" value="DME/ROS1"/>
</dbReference>
<accession>A0A2U1LAE2</accession>
<dbReference type="InterPro" id="IPR011257">
    <property type="entry name" value="DNA_glycosylase"/>
</dbReference>